<feature type="chain" id="PRO_5015962344" description="Lipoprotein" evidence="1">
    <location>
        <begin position="24"/>
        <end position="167"/>
    </location>
</feature>
<dbReference type="RefSeq" id="WP_111000492.1">
    <property type="nucleotide sequence ID" value="NZ_QKTW01000025.1"/>
</dbReference>
<keyword evidence="3" id="KW-1185">Reference proteome</keyword>
<organism evidence="2 3">
    <name type="scientific">Taibaiella soli</name>
    <dbReference type="NCBI Taxonomy" id="1649169"/>
    <lineage>
        <taxon>Bacteria</taxon>
        <taxon>Pseudomonadati</taxon>
        <taxon>Bacteroidota</taxon>
        <taxon>Chitinophagia</taxon>
        <taxon>Chitinophagales</taxon>
        <taxon>Chitinophagaceae</taxon>
        <taxon>Taibaiella</taxon>
    </lineage>
</organism>
<gene>
    <name evidence="2" type="ORF">DN068_18820</name>
</gene>
<dbReference type="OrthoDB" id="824283at2"/>
<accession>A0A2W2B5U0</accession>
<comment type="caution">
    <text evidence="2">The sequence shown here is derived from an EMBL/GenBank/DDBJ whole genome shotgun (WGS) entry which is preliminary data.</text>
</comment>
<name>A0A2W2B5U0_9BACT</name>
<evidence type="ECO:0000313" key="3">
    <source>
        <dbReference type="Proteomes" id="UP000248745"/>
    </source>
</evidence>
<evidence type="ECO:0000256" key="1">
    <source>
        <dbReference type="SAM" id="SignalP"/>
    </source>
</evidence>
<dbReference type="Pfam" id="PF19765">
    <property type="entry name" value="DUF6252"/>
    <property type="match status" value="1"/>
</dbReference>
<reference evidence="2 3" key="1">
    <citation type="submission" date="2018-06" db="EMBL/GenBank/DDBJ databases">
        <title>Mucibacter soli gen. nov., sp. nov., a new member of the family Chitinophagaceae producing mucin.</title>
        <authorList>
            <person name="Kim M.-K."/>
            <person name="Park S."/>
            <person name="Kim T.-S."/>
            <person name="Joung Y."/>
            <person name="Han J.-H."/>
            <person name="Kim S.B."/>
        </authorList>
    </citation>
    <scope>NUCLEOTIDE SEQUENCE [LARGE SCALE GENOMIC DNA]</scope>
    <source>
        <strain evidence="2 3">R1-15</strain>
    </source>
</reference>
<dbReference type="InterPro" id="IPR046219">
    <property type="entry name" value="DUF6252"/>
</dbReference>
<dbReference type="Proteomes" id="UP000248745">
    <property type="component" value="Unassembled WGS sequence"/>
</dbReference>
<evidence type="ECO:0000313" key="2">
    <source>
        <dbReference type="EMBL" id="PZF71347.1"/>
    </source>
</evidence>
<evidence type="ECO:0008006" key="4">
    <source>
        <dbReference type="Google" id="ProtNLM"/>
    </source>
</evidence>
<dbReference type="AlphaFoldDB" id="A0A2W2B5U0"/>
<feature type="signal peptide" evidence="1">
    <location>
        <begin position="1"/>
        <end position="23"/>
    </location>
</feature>
<dbReference type="EMBL" id="QKTW01000025">
    <property type="protein sequence ID" value="PZF71347.1"/>
    <property type="molecule type" value="Genomic_DNA"/>
</dbReference>
<proteinExistence type="predicted"/>
<sequence length="167" mass="16366">MKRVILSALLLAGVCATLPSCNNGDYTATPGASGSTGNGGGGGGGSIATTGTDPMSCTVSGTAWVAKNGTITNAGGVLAITGDAADGSSIILGIQNYKGTGTYSSAGSTTAGYMVGTDMYTTGLNAATIVVSEDDATHMKGGFYFTAKTVDGSKSVTVNSGYFNITK</sequence>
<keyword evidence="1" id="KW-0732">Signal</keyword>
<protein>
    <recommendedName>
        <fullName evidence="4">Lipoprotein</fullName>
    </recommendedName>
</protein>